<keyword evidence="3" id="KW-1185">Reference proteome</keyword>
<dbReference type="AlphaFoldDB" id="A0A2P8PTG1"/>
<dbReference type="EMBL" id="PYBJ01000044">
    <property type="protein sequence ID" value="PSM37274.1"/>
    <property type="molecule type" value="Genomic_DNA"/>
</dbReference>
<sequence>MVNVVRRSDVLGVEVDRKMIWVWVSTLGCEEVDVLDGDSMVSERWQSDFERLVSQWLDAVVHVGPVVEPWGIKPRAGGRCTRDTARVPATGSPPPAPGTPSYGLLSPEGRGAENRRRLSAFDTGPVAVPTTWDDAADNPVEATATGVGPSRASAQRLRRRSRPAHMRLTADLLR</sequence>
<evidence type="ECO:0000256" key="1">
    <source>
        <dbReference type="SAM" id="MobiDB-lite"/>
    </source>
</evidence>
<comment type="caution">
    <text evidence="2">The sequence shown here is derived from an EMBL/GenBank/DDBJ whole genome shotgun (WGS) entry which is preliminary data.</text>
</comment>
<evidence type="ECO:0000313" key="3">
    <source>
        <dbReference type="Proteomes" id="UP000240429"/>
    </source>
</evidence>
<protein>
    <submittedName>
        <fullName evidence="2">Uncharacterized protein</fullName>
    </submittedName>
</protein>
<organism evidence="2 3">
    <name type="scientific">Streptomyces dioscori</name>
    <dbReference type="NCBI Taxonomy" id="2109333"/>
    <lineage>
        <taxon>Bacteria</taxon>
        <taxon>Bacillati</taxon>
        <taxon>Actinomycetota</taxon>
        <taxon>Actinomycetes</taxon>
        <taxon>Kitasatosporales</taxon>
        <taxon>Streptomycetaceae</taxon>
        <taxon>Streptomyces</taxon>
        <taxon>Streptomyces aurantiacus group</taxon>
    </lineage>
</organism>
<accession>A0A2P8PTG1</accession>
<reference evidence="2 3" key="1">
    <citation type="submission" date="2018-03" db="EMBL/GenBank/DDBJ databases">
        <title>Streptomyces dioscori sp. nov., a novel endophytic actinobacterium isolated from bulbil of Dioscorea bulbifera L.</title>
        <authorList>
            <person name="Zhikuan W."/>
        </authorList>
    </citation>
    <scope>NUCLEOTIDE SEQUENCE [LARGE SCALE GENOMIC DNA]</scope>
    <source>
        <strain evidence="2 3">A217</strain>
    </source>
</reference>
<dbReference type="PROSITE" id="PS51257">
    <property type="entry name" value="PROKAR_LIPOPROTEIN"/>
    <property type="match status" value="1"/>
</dbReference>
<name>A0A2P8PTG1_9ACTN</name>
<feature type="compositionally biased region" description="Basic residues" evidence="1">
    <location>
        <begin position="156"/>
        <end position="165"/>
    </location>
</feature>
<gene>
    <name evidence="2" type="ORF">C6Y14_43210</name>
</gene>
<feature type="region of interest" description="Disordered" evidence="1">
    <location>
        <begin position="74"/>
        <end position="174"/>
    </location>
</feature>
<dbReference type="Proteomes" id="UP000240429">
    <property type="component" value="Unassembled WGS sequence"/>
</dbReference>
<evidence type="ECO:0000313" key="2">
    <source>
        <dbReference type="EMBL" id="PSM37274.1"/>
    </source>
</evidence>
<proteinExistence type="predicted"/>